<comment type="caution">
    <text evidence="6">The sequence shown here is derived from an EMBL/GenBank/DDBJ whole genome shotgun (WGS) entry which is preliminary data.</text>
</comment>
<evidence type="ECO:0000256" key="1">
    <source>
        <dbReference type="ARBA" id="ARBA00010466"/>
    </source>
</evidence>
<evidence type="ECO:0000313" key="7">
    <source>
        <dbReference type="Proteomes" id="UP000250462"/>
    </source>
</evidence>
<evidence type="ECO:0000256" key="3">
    <source>
        <dbReference type="ARBA" id="ARBA00023125"/>
    </source>
</evidence>
<keyword evidence="4" id="KW-0804">Transcription</keyword>
<dbReference type="SUPFAM" id="SSF100950">
    <property type="entry name" value="NagB/RpiA/CoA transferase-like"/>
    <property type="match status" value="1"/>
</dbReference>
<keyword evidence="7" id="KW-1185">Reference proteome</keyword>
<dbReference type="RefSeq" id="WP_112256844.1">
    <property type="nucleotide sequence ID" value="NZ_QMIG01000002.1"/>
</dbReference>
<evidence type="ECO:0000256" key="2">
    <source>
        <dbReference type="ARBA" id="ARBA00023015"/>
    </source>
</evidence>
<protein>
    <submittedName>
        <fullName evidence="6">DNA-binding transcriptional regulator</fullName>
    </submittedName>
</protein>
<keyword evidence="3 6" id="KW-0238">DNA-binding</keyword>
<proteinExistence type="inferred from homology"/>
<reference evidence="6 7" key="1">
    <citation type="submission" date="2018-06" db="EMBL/GenBank/DDBJ databases">
        <title>Phytoactinopolyspora halophila sp. nov., a novel halophilic actinomycete isolated from a saline soil in China.</title>
        <authorList>
            <person name="Tang S.-K."/>
        </authorList>
    </citation>
    <scope>NUCLEOTIDE SEQUENCE [LARGE SCALE GENOMIC DNA]</scope>
    <source>
        <strain evidence="6 7">YIM 96934</strain>
    </source>
</reference>
<dbReference type="PANTHER" id="PTHR34294:SF1">
    <property type="entry name" value="TRANSCRIPTIONAL REGULATOR LSRR"/>
    <property type="match status" value="1"/>
</dbReference>
<evidence type="ECO:0000259" key="5">
    <source>
        <dbReference type="Pfam" id="PF04198"/>
    </source>
</evidence>
<dbReference type="GO" id="GO:0030246">
    <property type="term" value="F:carbohydrate binding"/>
    <property type="evidence" value="ECO:0007669"/>
    <property type="project" value="InterPro"/>
</dbReference>
<dbReference type="Gene3D" id="3.40.50.1360">
    <property type="match status" value="1"/>
</dbReference>
<evidence type="ECO:0000256" key="4">
    <source>
        <dbReference type="ARBA" id="ARBA00023163"/>
    </source>
</evidence>
<keyword evidence="2" id="KW-0805">Transcription regulation</keyword>
<evidence type="ECO:0000313" key="6">
    <source>
        <dbReference type="EMBL" id="RAW17885.1"/>
    </source>
</evidence>
<dbReference type="InterPro" id="IPR037171">
    <property type="entry name" value="NagB/RpiA_transferase-like"/>
</dbReference>
<name>A0A329QZX7_9ACTN</name>
<sequence>MGPEQHAMLVSIARRHYLDGVSKVDIAKERGISRYKVGRLLQTALDEGIVRIEIQARGGIDYELSEALRVKYGLRRALAAETPDEVHVHHGIGQVASALLSEIVTRDDVLGVDCGRTLASMARQLHSLERCDVVQLTGMAGVIGQTATDITRVISEVNGGRVFPIYAPYIVPDVHTAQTLRNHPAIRSAMNYYPKITKACVAIGAWTPELSQMYPLLNSADAQRLAQRGVVAETCALTVGADGQRIDAVDERRIGVSDTALKKIPDVIALAGGRGKTRAVDAVLKSGMVNSIVTDTFLAARLLGDRPD</sequence>
<dbReference type="AlphaFoldDB" id="A0A329QZX7"/>
<dbReference type="InterPro" id="IPR051054">
    <property type="entry name" value="SorC_transcr_regulators"/>
</dbReference>
<feature type="domain" description="Sugar-binding" evidence="5">
    <location>
        <begin position="62"/>
        <end position="303"/>
    </location>
</feature>
<accession>A0A329QZX7</accession>
<comment type="similarity">
    <text evidence="1">Belongs to the SorC transcriptional regulatory family.</text>
</comment>
<organism evidence="6 7">
    <name type="scientific">Phytoactinopolyspora halophila</name>
    <dbReference type="NCBI Taxonomy" id="1981511"/>
    <lineage>
        <taxon>Bacteria</taxon>
        <taxon>Bacillati</taxon>
        <taxon>Actinomycetota</taxon>
        <taxon>Actinomycetes</taxon>
        <taxon>Jiangellales</taxon>
        <taxon>Jiangellaceae</taxon>
        <taxon>Phytoactinopolyspora</taxon>
    </lineage>
</organism>
<dbReference type="GO" id="GO:0003677">
    <property type="term" value="F:DNA binding"/>
    <property type="evidence" value="ECO:0007669"/>
    <property type="project" value="UniProtKB-KW"/>
</dbReference>
<dbReference type="PANTHER" id="PTHR34294">
    <property type="entry name" value="TRANSCRIPTIONAL REGULATOR-RELATED"/>
    <property type="match status" value="1"/>
</dbReference>
<dbReference type="Gene3D" id="1.10.10.10">
    <property type="entry name" value="Winged helix-like DNA-binding domain superfamily/Winged helix DNA-binding domain"/>
    <property type="match status" value="1"/>
</dbReference>
<dbReference type="InterPro" id="IPR036388">
    <property type="entry name" value="WH-like_DNA-bd_sf"/>
</dbReference>
<dbReference type="InterPro" id="IPR007324">
    <property type="entry name" value="Sugar-bd_dom_put"/>
</dbReference>
<dbReference type="Pfam" id="PF04198">
    <property type="entry name" value="Sugar-bind"/>
    <property type="match status" value="1"/>
</dbReference>
<dbReference type="Proteomes" id="UP000250462">
    <property type="component" value="Unassembled WGS sequence"/>
</dbReference>
<dbReference type="OrthoDB" id="186585at2"/>
<gene>
    <name evidence="6" type="ORF">DPM12_03265</name>
</gene>
<dbReference type="EMBL" id="QMIG01000002">
    <property type="protein sequence ID" value="RAW17885.1"/>
    <property type="molecule type" value="Genomic_DNA"/>
</dbReference>